<dbReference type="GO" id="GO:0051666">
    <property type="term" value="P:actin cortical patch localization"/>
    <property type="evidence" value="ECO:0007669"/>
    <property type="project" value="TreeGrafter"/>
</dbReference>
<proteinExistence type="predicted"/>
<dbReference type="GO" id="GO:0030479">
    <property type="term" value="C:actin cortical patch"/>
    <property type="evidence" value="ECO:0007669"/>
    <property type="project" value="TreeGrafter"/>
</dbReference>
<evidence type="ECO:0000256" key="1">
    <source>
        <dbReference type="SAM" id="MobiDB-lite"/>
    </source>
</evidence>
<sequence>MANAQVSWSVESEQQFWETLTEILSAPCTTPDLLDDALRSWLHLVAKARDDYLDSEDDIASCSQGLLASKIYCGNSDYVRMQIIYSLLQEDEFAPLHVIANFLLLQGRTEESTFRRMINEGCFVRLLELIKGCGQSDARLHRLLLQLMYEMSRIEHLRHEDLMQVDDNFVMYLFQLIEALSDDASDPFHYPVIRVLLVLNEQYMVASTSAAVDPTSPSSPMTNRVVKVLGVCGQSFRTFGENVILLLNRETETSQQLLILKLLYLLFTTAATYEYFYLNDLRVLLDVIIRNLLDLPAEANMLRHTYLRVLAPLLSHTQLSQPPQYKRDQIISLLEILRGSGSAHFKPPEPTTLRLVERVAAISWLRDEEPESPPTSPSPSASPVVGTLSKSQTGSSVSVIANVSEKPGVKTPSRKSELGSELKNVSAPVGGSPPRQPPKIVRPRKSLPEVPKHRHGVPFVHPPVAGLHLNGAGKKKLPPKIPPPRRRAKLLPATAVDTRVAAEALPAAGSTTPVS</sequence>
<comment type="caution">
    <text evidence="3">The sequence shown here is derived from an EMBL/GenBank/DDBJ whole genome shotgun (WGS) entry which is preliminary data.</text>
</comment>
<dbReference type="InterPro" id="IPR018556">
    <property type="entry name" value="SPIN90/Ldb17_LRD"/>
</dbReference>
<protein>
    <recommendedName>
        <fullName evidence="2">SPIN90/Ldb17 leucine-rich domain-containing protein</fullName>
    </recommendedName>
</protein>
<dbReference type="GO" id="GO:0000147">
    <property type="term" value="P:actin cortical patch assembly"/>
    <property type="evidence" value="ECO:0007669"/>
    <property type="project" value="TreeGrafter"/>
</dbReference>
<feature type="compositionally biased region" description="Basic residues" evidence="1">
    <location>
        <begin position="473"/>
        <end position="486"/>
    </location>
</feature>
<dbReference type="EMBL" id="MU853404">
    <property type="protein sequence ID" value="KAK4136220.1"/>
    <property type="molecule type" value="Genomic_DNA"/>
</dbReference>
<dbReference type="AlphaFoldDB" id="A0AAN6ZEK1"/>
<dbReference type="Proteomes" id="UP001304895">
    <property type="component" value="Unassembled WGS sequence"/>
</dbReference>
<keyword evidence="4" id="KW-1185">Reference proteome</keyword>
<dbReference type="GO" id="GO:0006897">
    <property type="term" value="P:endocytosis"/>
    <property type="evidence" value="ECO:0007669"/>
    <property type="project" value="TreeGrafter"/>
</dbReference>
<evidence type="ECO:0000313" key="3">
    <source>
        <dbReference type="EMBL" id="KAK4136220.1"/>
    </source>
</evidence>
<accession>A0AAN6ZEK1</accession>
<feature type="region of interest" description="Disordered" evidence="1">
    <location>
        <begin position="367"/>
        <end position="486"/>
    </location>
</feature>
<dbReference type="Pfam" id="PF09431">
    <property type="entry name" value="SPIN90_LRD"/>
    <property type="match status" value="1"/>
</dbReference>
<dbReference type="InterPro" id="IPR030125">
    <property type="entry name" value="SPIN90/Ldb17"/>
</dbReference>
<organism evidence="3 4">
    <name type="scientific">Trichocladium antarcticum</name>
    <dbReference type="NCBI Taxonomy" id="1450529"/>
    <lineage>
        <taxon>Eukaryota</taxon>
        <taxon>Fungi</taxon>
        <taxon>Dikarya</taxon>
        <taxon>Ascomycota</taxon>
        <taxon>Pezizomycotina</taxon>
        <taxon>Sordariomycetes</taxon>
        <taxon>Sordariomycetidae</taxon>
        <taxon>Sordariales</taxon>
        <taxon>Chaetomiaceae</taxon>
        <taxon>Trichocladium</taxon>
    </lineage>
</organism>
<gene>
    <name evidence="3" type="ORF">BT67DRAFT_440367</name>
</gene>
<feature type="compositionally biased region" description="Polar residues" evidence="1">
    <location>
        <begin position="388"/>
        <end position="401"/>
    </location>
</feature>
<dbReference type="PANTHER" id="PTHR13357">
    <property type="entry name" value="SH3 ADAPTER PROTEIN SPIN90 NCK INTERACTING PROTEIN WITH SH3 DOMAIN"/>
    <property type="match status" value="1"/>
</dbReference>
<name>A0AAN6ZEK1_9PEZI</name>
<reference evidence="3" key="2">
    <citation type="submission" date="2023-05" db="EMBL/GenBank/DDBJ databases">
        <authorList>
            <consortium name="Lawrence Berkeley National Laboratory"/>
            <person name="Steindorff A."/>
            <person name="Hensen N."/>
            <person name="Bonometti L."/>
            <person name="Westerberg I."/>
            <person name="Brannstrom I.O."/>
            <person name="Guillou S."/>
            <person name="Cros-Aarteil S."/>
            <person name="Calhoun S."/>
            <person name="Haridas S."/>
            <person name="Kuo A."/>
            <person name="Mondo S."/>
            <person name="Pangilinan J."/>
            <person name="Riley R."/>
            <person name="Labutti K."/>
            <person name="Andreopoulos B."/>
            <person name="Lipzen A."/>
            <person name="Chen C."/>
            <person name="Yanf M."/>
            <person name="Daum C."/>
            <person name="Ng V."/>
            <person name="Clum A."/>
            <person name="Ohm R."/>
            <person name="Martin F."/>
            <person name="Silar P."/>
            <person name="Natvig D."/>
            <person name="Lalanne C."/>
            <person name="Gautier V."/>
            <person name="Ament-Velasquez S.L."/>
            <person name="Kruys A."/>
            <person name="Hutchinson M.I."/>
            <person name="Powell A.J."/>
            <person name="Barry K."/>
            <person name="Miller A.N."/>
            <person name="Grigoriev I.V."/>
            <person name="Debuchy R."/>
            <person name="Gladieux P."/>
            <person name="Thoren M.H."/>
            <person name="Johannesson H."/>
        </authorList>
    </citation>
    <scope>NUCLEOTIDE SEQUENCE</scope>
    <source>
        <strain evidence="3">CBS 123565</strain>
    </source>
</reference>
<evidence type="ECO:0000259" key="2">
    <source>
        <dbReference type="Pfam" id="PF09431"/>
    </source>
</evidence>
<feature type="domain" description="SPIN90/Ldb17 leucine-rich" evidence="2">
    <location>
        <begin position="186"/>
        <end position="330"/>
    </location>
</feature>
<dbReference type="PANTHER" id="PTHR13357:SF1">
    <property type="entry name" value="NCK-INTERACTING PROTEIN WITH SH3 DOMAIN"/>
    <property type="match status" value="1"/>
</dbReference>
<reference evidence="3" key="1">
    <citation type="journal article" date="2023" name="Mol. Phylogenet. Evol.">
        <title>Genome-scale phylogeny and comparative genomics of the fungal order Sordariales.</title>
        <authorList>
            <person name="Hensen N."/>
            <person name="Bonometti L."/>
            <person name="Westerberg I."/>
            <person name="Brannstrom I.O."/>
            <person name="Guillou S."/>
            <person name="Cros-Aarteil S."/>
            <person name="Calhoun S."/>
            <person name="Haridas S."/>
            <person name="Kuo A."/>
            <person name="Mondo S."/>
            <person name="Pangilinan J."/>
            <person name="Riley R."/>
            <person name="LaButti K."/>
            <person name="Andreopoulos B."/>
            <person name="Lipzen A."/>
            <person name="Chen C."/>
            <person name="Yan M."/>
            <person name="Daum C."/>
            <person name="Ng V."/>
            <person name="Clum A."/>
            <person name="Steindorff A."/>
            <person name="Ohm R.A."/>
            <person name="Martin F."/>
            <person name="Silar P."/>
            <person name="Natvig D.O."/>
            <person name="Lalanne C."/>
            <person name="Gautier V."/>
            <person name="Ament-Velasquez S.L."/>
            <person name="Kruys A."/>
            <person name="Hutchinson M.I."/>
            <person name="Powell A.J."/>
            <person name="Barry K."/>
            <person name="Miller A.N."/>
            <person name="Grigoriev I.V."/>
            <person name="Debuchy R."/>
            <person name="Gladieux P."/>
            <person name="Hiltunen Thoren M."/>
            <person name="Johannesson H."/>
        </authorList>
    </citation>
    <scope>NUCLEOTIDE SEQUENCE</scope>
    <source>
        <strain evidence="3">CBS 123565</strain>
    </source>
</reference>
<dbReference type="GO" id="GO:0071933">
    <property type="term" value="F:Arp2/3 complex binding"/>
    <property type="evidence" value="ECO:0007669"/>
    <property type="project" value="TreeGrafter"/>
</dbReference>
<evidence type="ECO:0000313" key="4">
    <source>
        <dbReference type="Proteomes" id="UP001304895"/>
    </source>
</evidence>